<evidence type="ECO:0000256" key="3">
    <source>
        <dbReference type="ARBA" id="ARBA00023012"/>
    </source>
</evidence>
<feature type="domain" description="Histidine kinase" evidence="5">
    <location>
        <begin position="885"/>
        <end position="979"/>
    </location>
</feature>
<sequence length="1003" mass="109763">MLTIAMCVPAMAIEPDQGLSSFHHSTWTIREGAPADIWALAQAPDGFLWLGTGSGLFRFDGIRFERREPPAGAQLLSNNITALTIVGAEETWIGYYAGGASVMTPDRIVHYPPGNGMPDGAVYRIARGNDGTIWIATVHGLARFRDGRWHTVGADWNYPWTHADWVLVDSRGTLWVATGDTVVYARPGARAFARTGVSSAPYAVLAEAPDGSVWISDSLHGTRPVASESAKPAYRLVPGLATLQSKRMLFHSDGSLWGTEAERGGVYRVPFPAGATEQSARGGGTGVEAYSKRQGLTSDMAVPVLEDNEGNVWVGTNLGLNRFRRNNVVALAEVAEFAHLGYGLTSGAGDSVALVGGGTLFRTDGRTTQAVMHSLPRITSAHESADGVLWLVGYERLWRLHGGQRRQIALPGNRTAHEIRALGSDRTGVAWLSLDGEGVYRYRNGTWNKVEVLPDALPSVLAAGARGGMWLGYAGSRVASSDARASRSYGEQEGLRVGNVTAISASERNVVVAGEKGIALLDGGRFRSLQQPGSEFTGITGIAETPEGDLWLNGNRGAVRIAATELRRAVTESGYEPLYTLFDAQDGLPGIAVQSHAVSTIIRTDNGLLWFATNQGAAWIDPTRIHRNPRPPMVSIRSLAADGMVQASCAPIRLKERTTRVEIDYTATSLTLAERNRFRYRLEGVEADWQDAGTRRQAFYTNLGPGDYRFRVIAANNDGVWNEQGASLDFSIAPTFFQSRWFVLLCVLVGTGALWLLYLLRLRQLGLHIRTRLHERHMERERIARELHDTLLQSIHGLILRFQAVAETIPPRDPARMAMESALDRADQVLVEGRERVLDLRASTQYSGDMSEVFSKVAEELAEEHPATFRIATKGLAQALDPLVRDEIFRIGREALLNAYHHADAGTIEVEIDYARDELRLRFVDDGRGVDAKVLEGGRPGHWGLSGMRERAARIGGRLSIWSRAGAGTEVELRIPADSAYRPCLKASRWKGLRALFGRRDRD</sequence>
<gene>
    <name evidence="6" type="ORF">SAMN06296416_102165</name>
</gene>
<keyword evidence="4" id="KW-1133">Transmembrane helix</keyword>
<proteinExistence type="predicted"/>
<name>A0A286D2S2_9GAMM</name>
<dbReference type="InterPro" id="IPR050482">
    <property type="entry name" value="Sensor_HK_TwoCompSys"/>
</dbReference>
<evidence type="ECO:0000256" key="1">
    <source>
        <dbReference type="ARBA" id="ARBA00022679"/>
    </source>
</evidence>
<keyword evidence="1" id="KW-0808">Transferase</keyword>
<dbReference type="Gene3D" id="3.30.565.10">
    <property type="entry name" value="Histidine kinase-like ATPase, C-terminal domain"/>
    <property type="match status" value="1"/>
</dbReference>
<evidence type="ECO:0000313" key="7">
    <source>
        <dbReference type="Proteomes" id="UP000219374"/>
    </source>
</evidence>
<dbReference type="CDD" id="cd16917">
    <property type="entry name" value="HATPase_UhpB-NarQ-NarX-like"/>
    <property type="match status" value="1"/>
</dbReference>
<dbReference type="SMART" id="SM00387">
    <property type="entry name" value="HATPase_c"/>
    <property type="match status" value="1"/>
</dbReference>
<evidence type="ECO:0000313" key="6">
    <source>
        <dbReference type="EMBL" id="SOD52955.1"/>
    </source>
</evidence>
<dbReference type="SUPFAM" id="SSF63829">
    <property type="entry name" value="Calcium-dependent phosphotriesterase"/>
    <property type="match status" value="1"/>
</dbReference>
<dbReference type="Pfam" id="PF07730">
    <property type="entry name" value="HisKA_3"/>
    <property type="match status" value="1"/>
</dbReference>
<dbReference type="PROSITE" id="PS50109">
    <property type="entry name" value="HIS_KIN"/>
    <property type="match status" value="1"/>
</dbReference>
<dbReference type="InterPro" id="IPR003594">
    <property type="entry name" value="HATPase_dom"/>
</dbReference>
<accession>A0A286D2S2</accession>
<dbReference type="GO" id="GO:0000155">
    <property type="term" value="F:phosphorelay sensor kinase activity"/>
    <property type="evidence" value="ECO:0007669"/>
    <property type="project" value="InterPro"/>
</dbReference>
<keyword evidence="4" id="KW-0812">Transmembrane</keyword>
<dbReference type="GO" id="GO:0046983">
    <property type="term" value="F:protein dimerization activity"/>
    <property type="evidence" value="ECO:0007669"/>
    <property type="project" value="InterPro"/>
</dbReference>
<evidence type="ECO:0000256" key="2">
    <source>
        <dbReference type="ARBA" id="ARBA00022777"/>
    </source>
</evidence>
<dbReference type="Pfam" id="PF07495">
    <property type="entry name" value="Y_Y_Y"/>
    <property type="match status" value="1"/>
</dbReference>
<dbReference type="Gene3D" id="2.60.40.10">
    <property type="entry name" value="Immunoglobulins"/>
    <property type="match status" value="1"/>
</dbReference>
<keyword evidence="2 6" id="KW-0418">Kinase</keyword>
<dbReference type="InterPro" id="IPR011712">
    <property type="entry name" value="Sig_transdc_His_kin_sub3_dim/P"/>
</dbReference>
<dbReference type="SUPFAM" id="SSF55874">
    <property type="entry name" value="ATPase domain of HSP90 chaperone/DNA topoisomerase II/histidine kinase"/>
    <property type="match status" value="1"/>
</dbReference>
<dbReference type="PANTHER" id="PTHR24421">
    <property type="entry name" value="NITRATE/NITRITE SENSOR PROTEIN NARX-RELATED"/>
    <property type="match status" value="1"/>
</dbReference>
<dbReference type="InterPro" id="IPR036890">
    <property type="entry name" value="HATPase_C_sf"/>
</dbReference>
<dbReference type="PANTHER" id="PTHR24421:SF62">
    <property type="entry name" value="SENSORY TRANSDUCTION HISTIDINE KINASE"/>
    <property type="match status" value="1"/>
</dbReference>
<dbReference type="GO" id="GO:0016020">
    <property type="term" value="C:membrane"/>
    <property type="evidence" value="ECO:0007669"/>
    <property type="project" value="InterPro"/>
</dbReference>
<keyword evidence="7" id="KW-1185">Reference proteome</keyword>
<dbReference type="AlphaFoldDB" id="A0A286D2S2"/>
<organism evidence="6 7">
    <name type="scientific">Pseudoxanthomonas wuyuanensis</name>
    <dbReference type="NCBI Taxonomy" id="1073196"/>
    <lineage>
        <taxon>Bacteria</taxon>
        <taxon>Pseudomonadati</taxon>
        <taxon>Pseudomonadota</taxon>
        <taxon>Gammaproteobacteria</taxon>
        <taxon>Lysobacterales</taxon>
        <taxon>Lysobacteraceae</taxon>
        <taxon>Pseudoxanthomonas</taxon>
    </lineage>
</organism>
<dbReference type="InterPro" id="IPR005467">
    <property type="entry name" value="His_kinase_dom"/>
</dbReference>
<keyword evidence="3" id="KW-0902">Two-component regulatory system</keyword>
<dbReference type="Pfam" id="PF02518">
    <property type="entry name" value="HATPase_c"/>
    <property type="match status" value="1"/>
</dbReference>
<dbReference type="Gene3D" id="2.130.10.10">
    <property type="entry name" value="YVTN repeat-like/Quinoprotein amine dehydrogenase"/>
    <property type="match status" value="3"/>
</dbReference>
<evidence type="ECO:0000256" key="4">
    <source>
        <dbReference type="SAM" id="Phobius"/>
    </source>
</evidence>
<dbReference type="InterPro" id="IPR011123">
    <property type="entry name" value="Y_Y_Y"/>
</dbReference>
<protein>
    <submittedName>
        <fullName evidence="6">Histidine kinase-, DNA gyrase B-, and HSP90-like ATPase</fullName>
    </submittedName>
</protein>
<feature type="transmembrane region" description="Helical" evidence="4">
    <location>
        <begin position="741"/>
        <end position="760"/>
    </location>
</feature>
<dbReference type="Proteomes" id="UP000219374">
    <property type="component" value="Unassembled WGS sequence"/>
</dbReference>
<dbReference type="InterPro" id="IPR015943">
    <property type="entry name" value="WD40/YVTN_repeat-like_dom_sf"/>
</dbReference>
<dbReference type="SUPFAM" id="SSF101898">
    <property type="entry name" value="NHL repeat"/>
    <property type="match status" value="1"/>
</dbReference>
<dbReference type="Gene3D" id="1.20.5.1930">
    <property type="match status" value="1"/>
</dbReference>
<dbReference type="EMBL" id="OCND01000002">
    <property type="protein sequence ID" value="SOD52955.1"/>
    <property type="molecule type" value="Genomic_DNA"/>
</dbReference>
<dbReference type="InterPro" id="IPR013783">
    <property type="entry name" value="Ig-like_fold"/>
</dbReference>
<dbReference type="RefSeq" id="WP_162125639.1">
    <property type="nucleotide sequence ID" value="NZ_OCND01000002.1"/>
</dbReference>
<reference evidence="6 7" key="1">
    <citation type="submission" date="2017-09" db="EMBL/GenBank/DDBJ databases">
        <authorList>
            <person name="Ehlers B."/>
            <person name="Leendertz F.H."/>
        </authorList>
    </citation>
    <scope>NUCLEOTIDE SEQUENCE [LARGE SCALE GENOMIC DNA]</scope>
    <source>
        <strain evidence="6 7">CGMCC 1.10978</strain>
    </source>
</reference>
<evidence type="ECO:0000259" key="5">
    <source>
        <dbReference type="PROSITE" id="PS50109"/>
    </source>
</evidence>
<keyword evidence="4" id="KW-0472">Membrane</keyword>